<dbReference type="PANTHER" id="PTHR21496:SF0">
    <property type="entry name" value="RIESKE DOMAIN-CONTAINING PROTEIN"/>
    <property type="match status" value="1"/>
</dbReference>
<organism evidence="9 10">
    <name type="scientific">candidate division WWE3 bacterium RBG_19FT_COMBO_53_11</name>
    <dbReference type="NCBI Taxonomy" id="1802613"/>
    <lineage>
        <taxon>Bacteria</taxon>
        <taxon>Katanobacteria</taxon>
    </lineage>
</organism>
<dbReference type="Gene3D" id="2.102.10.10">
    <property type="entry name" value="Rieske [2Fe-2S] iron-sulphur domain"/>
    <property type="match status" value="1"/>
</dbReference>
<dbReference type="InterPro" id="IPR036922">
    <property type="entry name" value="Rieske_2Fe-2S_sf"/>
</dbReference>
<evidence type="ECO:0000259" key="8">
    <source>
        <dbReference type="PROSITE" id="PS51296"/>
    </source>
</evidence>
<evidence type="ECO:0000256" key="1">
    <source>
        <dbReference type="ARBA" id="ARBA00022714"/>
    </source>
</evidence>
<keyword evidence="4" id="KW-0411">Iron-sulfur</keyword>
<dbReference type="AlphaFoldDB" id="A0A1F4UIG1"/>
<dbReference type="InterPro" id="IPR017941">
    <property type="entry name" value="Rieske_2Fe-2S"/>
</dbReference>
<keyword evidence="1" id="KW-0001">2Fe-2S</keyword>
<feature type="domain" description="Rieske" evidence="8">
    <location>
        <begin position="4"/>
        <end position="99"/>
    </location>
</feature>
<proteinExistence type="inferred from homology"/>
<dbReference type="GO" id="GO:0046872">
    <property type="term" value="F:metal ion binding"/>
    <property type="evidence" value="ECO:0007669"/>
    <property type="project" value="UniProtKB-KW"/>
</dbReference>
<evidence type="ECO:0000256" key="6">
    <source>
        <dbReference type="ARBA" id="ARBA00034078"/>
    </source>
</evidence>
<dbReference type="GO" id="GO:0016020">
    <property type="term" value="C:membrane"/>
    <property type="evidence" value="ECO:0007669"/>
    <property type="project" value="InterPro"/>
</dbReference>
<keyword evidence="5" id="KW-1015">Disulfide bond</keyword>
<dbReference type="PRINTS" id="PR00162">
    <property type="entry name" value="RIESKE"/>
</dbReference>
<evidence type="ECO:0000256" key="2">
    <source>
        <dbReference type="ARBA" id="ARBA00022723"/>
    </source>
</evidence>
<sequence length="101" mass="10871">MPWIKVAKTADIPDGEIHTISVEGKKMAVAHIGSEFFAIDDICTHAQCSLGEGSLVGQEVECPCHGSRFDVKSGSVRFLPATVPVKTYSLKVEGEDILVEI</sequence>
<dbReference type="CDD" id="cd03528">
    <property type="entry name" value="Rieske_RO_ferredoxin"/>
    <property type="match status" value="1"/>
</dbReference>
<reference evidence="9 10" key="1">
    <citation type="journal article" date="2016" name="Nat. Commun.">
        <title>Thousands of microbial genomes shed light on interconnected biogeochemical processes in an aquifer system.</title>
        <authorList>
            <person name="Anantharaman K."/>
            <person name="Brown C.T."/>
            <person name="Hug L.A."/>
            <person name="Sharon I."/>
            <person name="Castelle C.J."/>
            <person name="Probst A.J."/>
            <person name="Thomas B.C."/>
            <person name="Singh A."/>
            <person name="Wilkins M.J."/>
            <person name="Karaoz U."/>
            <person name="Brodie E.L."/>
            <person name="Williams K.H."/>
            <person name="Hubbard S.S."/>
            <person name="Banfield J.F."/>
        </authorList>
    </citation>
    <scope>NUCLEOTIDE SEQUENCE [LARGE SCALE GENOMIC DNA]</scope>
</reference>
<comment type="cofactor">
    <cofactor evidence="6">
        <name>[2Fe-2S] cluster</name>
        <dbReference type="ChEBI" id="CHEBI:190135"/>
    </cofactor>
</comment>
<dbReference type="PROSITE" id="PS51296">
    <property type="entry name" value="RIESKE"/>
    <property type="match status" value="1"/>
</dbReference>
<evidence type="ECO:0000313" key="10">
    <source>
        <dbReference type="Proteomes" id="UP000176583"/>
    </source>
</evidence>
<protein>
    <recommendedName>
        <fullName evidence="8">Rieske domain-containing protein</fullName>
    </recommendedName>
</protein>
<evidence type="ECO:0000256" key="3">
    <source>
        <dbReference type="ARBA" id="ARBA00023004"/>
    </source>
</evidence>
<evidence type="ECO:0000256" key="7">
    <source>
        <dbReference type="ARBA" id="ARBA00038001"/>
    </source>
</evidence>
<keyword evidence="2" id="KW-0479">Metal-binding</keyword>
<dbReference type="STRING" id="1802613.A2V54_01635"/>
<name>A0A1F4UIG1_UNCKA</name>
<dbReference type="GO" id="GO:0051537">
    <property type="term" value="F:2 iron, 2 sulfur cluster binding"/>
    <property type="evidence" value="ECO:0007669"/>
    <property type="project" value="UniProtKB-KW"/>
</dbReference>
<dbReference type="Proteomes" id="UP000176583">
    <property type="component" value="Unassembled WGS sequence"/>
</dbReference>
<comment type="similarity">
    <text evidence="7">Belongs to the bacterial ring-hydroxylating dioxygenase ferredoxin component family.</text>
</comment>
<accession>A0A1F4UIG1</accession>
<dbReference type="EMBL" id="MEUW01000010">
    <property type="protein sequence ID" value="OGC44758.1"/>
    <property type="molecule type" value="Genomic_DNA"/>
</dbReference>
<dbReference type="InterPro" id="IPR005805">
    <property type="entry name" value="Rieske_Fe-S_prot_C"/>
</dbReference>
<dbReference type="PANTHER" id="PTHR21496">
    <property type="entry name" value="FERREDOXIN-RELATED"/>
    <property type="match status" value="1"/>
</dbReference>
<comment type="caution">
    <text evidence="9">The sequence shown here is derived from an EMBL/GenBank/DDBJ whole genome shotgun (WGS) entry which is preliminary data.</text>
</comment>
<evidence type="ECO:0000313" key="9">
    <source>
        <dbReference type="EMBL" id="OGC44758.1"/>
    </source>
</evidence>
<dbReference type="Pfam" id="PF00355">
    <property type="entry name" value="Rieske"/>
    <property type="match status" value="1"/>
</dbReference>
<evidence type="ECO:0000256" key="4">
    <source>
        <dbReference type="ARBA" id="ARBA00023014"/>
    </source>
</evidence>
<dbReference type="SUPFAM" id="SSF50022">
    <property type="entry name" value="ISP domain"/>
    <property type="match status" value="1"/>
</dbReference>
<gene>
    <name evidence="9" type="ORF">A2V54_01635</name>
</gene>
<evidence type="ECO:0000256" key="5">
    <source>
        <dbReference type="ARBA" id="ARBA00023157"/>
    </source>
</evidence>
<keyword evidence="3" id="KW-0408">Iron</keyword>